<name>A0AAD7EZ60_9AGAR</name>
<protein>
    <submittedName>
        <fullName evidence="2">Uncharacterized protein</fullName>
    </submittedName>
</protein>
<evidence type="ECO:0000313" key="2">
    <source>
        <dbReference type="EMBL" id="KAJ7360651.1"/>
    </source>
</evidence>
<sequence>MTSLSTLQLSKSDEDAIRKLHKTVRATRYDDPVDQDAFLTASAHTVLQFRPFISSFAQLPDVGETVFAIRNQMQANQPRLGGSPSKLFATLQDFAGEIVRRRQLMRDRKRAQTDRVRAAEGVAARAERRAALQYSEKLNQRASSPVEDTVSIPSSGDTTDVDEPLTPVENSRGPAPAINPNAAILSSSQALLSPLSELEGLMINSLRMGAGLSVVTSAIPSGPRADIAAAKRVQLPRKRSRSPAAGENRSPVRSRPRLNPQSPEFSEIRNTPAPLGRRGPGSPSSRSRPQSSAAKLRRRLANIQAEIRRLSCTEKQVRWELQSLPEVEPAQSKGVLSSP</sequence>
<feature type="region of interest" description="Disordered" evidence="1">
    <location>
        <begin position="136"/>
        <end position="177"/>
    </location>
</feature>
<evidence type="ECO:0000256" key="1">
    <source>
        <dbReference type="SAM" id="MobiDB-lite"/>
    </source>
</evidence>
<reference evidence="2" key="1">
    <citation type="submission" date="2023-03" db="EMBL/GenBank/DDBJ databases">
        <title>Massive genome expansion in bonnet fungi (Mycena s.s.) driven by repeated elements and novel gene families across ecological guilds.</title>
        <authorList>
            <consortium name="Lawrence Berkeley National Laboratory"/>
            <person name="Harder C.B."/>
            <person name="Miyauchi S."/>
            <person name="Viragh M."/>
            <person name="Kuo A."/>
            <person name="Thoen E."/>
            <person name="Andreopoulos B."/>
            <person name="Lu D."/>
            <person name="Skrede I."/>
            <person name="Drula E."/>
            <person name="Henrissat B."/>
            <person name="Morin E."/>
            <person name="Kohler A."/>
            <person name="Barry K."/>
            <person name="LaButti K."/>
            <person name="Morin E."/>
            <person name="Salamov A."/>
            <person name="Lipzen A."/>
            <person name="Mereny Z."/>
            <person name="Hegedus B."/>
            <person name="Baldrian P."/>
            <person name="Stursova M."/>
            <person name="Weitz H."/>
            <person name="Taylor A."/>
            <person name="Grigoriev I.V."/>
            <person name="Nagy L.G."/>
            <person name="Martin F."/>
            <person name="Kauserud H."/>
        </authorList>
    </citation>
    <scope>NUCLEOTIDE SEQUENCE</scope>
    <source>
        <strain evidence="2">CBHHK002</strain>
    </source>
</reference>
<feature type="region of interest" description="Disordered" evidence="1">
    <location>
        <begin position="231"/>
        <end position="299"/>
    </location>
</feature>
<keyword evidence="3" id="KW-1185">Reference proteome</keyword>
<feature type="compositionally biased region" description="Low complexity" evidence="1">
    <location>
        <begin position="272"/>
        <end position="294"/>
    </location>
</feature>
<dbReference type="EMBL" id="JARIHO010000005">
    <property type="protein sequence ID" value="KAJ7360651.1"/>
    <property type="molecule type" value="Genomic_DNA"/>
</dbReference>
<evidence type="ECO:0000313" key="3">
    <source>
        <dbReference type="Proteomes" id="UP001218218"/>
    </source>
</evidence>
<accession>A0AAD7EZ60</accession>
<comment type="caution">
    <text evidence="2">The sequence shown here is derived from an EMBL/GenBank/DDBJ whole genome shotgun (WGS) entry which is preliminary data.</text>
</comment>
<feature type="region of interest" description="Disordered" evidence="1">
    <location>
        <begin position="320"/>
        <end position="339"/>
    </location>
</feature>
<dbReference type="Proteomes" id="UP001218218">
    <property type="component" value="Unassembled WGS sequence"/>
</dbReference>
<dbReference type="AlphaFoldDB" id="A0AAD7EZ60"/>
<organism evidence="2 3">
    <name type="scientific">Mycena albidolilacea</name>
    <dbReference type="NCBI Taxonomy" id="1033008"/>
    <lineage>
        <taxon>Eukaryota</taxon>
        <taxon>Fungi</taxon>
        <taxon>Dikarya</taxon>
        <taxon>Basidiomycota</taxon>
        <taxon>Agaricomycotina</taxon>
        <taxon>Agaricomycetes</taxon>
        <taxon>Agaricomycetidae</taxon>
        <taxon>Agaricales</taxon>
        <taxon>Marasmiineae</taxon>
        <taxon>Mycenaceae</taxon>
        <taxon>Mycena</taxon>
    </lineage>
</organism>
<proteinExistence type="predicted"/>
<gene>
    <name evidence="2" type="ORF">DFH08DRAFT_1030747</name>
</gene>